<gene>
    <name evidence="2" type="ORF">SAMN00017477_0973</name>
</gene>
<feature type="signal peptide" evidence="1">
    <location>
        <begin position="1"/>
        <end position="23"/>
    </location>
</feature>
<evidence type="ECO:0008006" key="4">
    <source>
        <dbReference type="Google" id="ProtNLM"/>
    </source>
</evidence>
<sequence length="438" mass="49295">MKILNKVTVTLGLTLTLSTQVFATQIQQPTISPWAIKIVNNAQMQGIIPISPEQQTKDYTIVLNKNELDSLNSSSVKKLESYNLKQNKNFKPEALKNNFTKEDVIINIYNLVGKYADDSGNGAVEYFKANNLIKGNGVELELDKTATLEQAIALYTRAITDVIDDQNMGGKGVFYKVEANGNTVYLFGSIHVGDSAMYPIDSDVMNAFNSSNELFVEADITNSEKVMAAQSSLVSETPLTEKLSPELYSRLKAIMDKYQIPEENYKNLKVSALYSTISSIPMLTEMPLGSVKGIDQYFLVNSKLDNKKIGEVESIEFQFDMLNNFGDEKYIKLIEDLVTQIEKDNGKELVKDTKKMQKYWIDGNEKDFAKIFNGSDEFTKHLLVDRDPKMAEKIDAMLKSKEKKTYFVVVGSGHYVPEKSVLHYLKEKGYTIENLTGK</sequence>
<dbReference type="PANTHER" id="PTHR40590:SF1">
    <property type="entry name" value="CYTOPLASMIC PROTEIN"/>
    <property type="match status" value="1"/>
</dbReference>
<dbReference type="InterPro" id="IPR002816">
    <property type="entry name" value="TraB/PrgY/GumN_fam"/>
</dbReference>
<dbReference type="OrthoDB" id="357294at2"/>
<dbReference type="AlphaFoldDB" id="A0A1W1V1K0"/>
<evidence type="ECO:0000256" key="1">
    <source>
        <dbReference type="SAM" id="SignalP"/>
    </source>
</evidence>
<dbReference type="RefSeq" id="WP_084230599.1">
    <property type="nucleotide sequence ID" value="NZ_FWWR01000009.1"/>
</dbReference>
<accession>A0A1W1V1K0</accession>
<protein>
    <recommendedName>
        <fullName evidence="4">TraB family protein</fullName>
    </recommendedName>
</protein>
<feature type="chain" id="PRO_5012212981" description="TraB family protein" evidence="1">
    <location>
        <begin position="24"/>
        <end position="438"/>
    </location>
</feature>
<evidence type="ECO:0000313" key="2">
    <source>
        <dbReference type="EMBL" id="SMB86894.1"/>
    </source>
</evidence>
<dbReference type="STRING" id="573058.SAMN00017477_0973"/>
<keyword evidence="1" id="KW-0732">Signal</keyword>
<dbReference type="EMBL" id="FWWR01000009">
    <property type="protein sequence ID" value="SMB86894.1"/>
    <property type="molecule type" value="Genomic_DNA"/>
</dbReference>
<dbReference type="Proteomes" id="UP000192368">
    <property type="component" value="Unassembled WGS sequence"/>
</dbReference>
<keyword evidence="3" id="KW-1185">Reference proteome</keyword>
<name>A0A1W1V1K0_PEPAS</name>
<evidence type="ECO:0000313" key="3">
    <source>
        <dbReference type="Proteomes" id="UP000192368"/>
    </source>
</evidence>
<proteinExistence type="predicted"/>
<dbReference type="CDD" id="cd14789">
    <property type="entry name" value="Tiki"/>
    <property type="match status" value="1"/>
</dbReference>
<reference evidence="3" key="1">
    <citation type="submission" date="2017-04" db="EMBL/GenBank/DDBJ databases">
        <authorList>
            <person name="Varghese N."/>
            <person name="Submissions S."/>
        </authorList>
    </citation>
    <scope>NUCLEOTIDE SEQUENCE [LARGE SCALE GENOMIC DNA]</scope>
    <source>
        <strain evidence="3">DSM 20463</strain>
    </source>
</reference>
<dbReference type="PANTHER" id="PTHR40590">
    <property type="entry name" value="CYTOPLASMIC PROTEIN-RELATED"/>
    <property type="match status" value="1"/>
</dbReference>
<organism evidence="2 3">
    <name type="scientific">Peptoniphilus asaccharolyticus DSM 20463</name>
    <dbReference type="NCBI Taxonomy" id="573058"/>
    <lineage>
        <taxon>Bacteria</taxon>
        <taxon>Bacillati</taxon>
        <taxon>Bacillota</taxon>
        <taxon>Tissierellia</taxon>
        <taxon>Tissierellales</taxon>
        <taxon>Peptoniphilaceae</taxon>
        <taxon>Peptoniphilus</taxon>
    </lineage>
</organism>
<dbReference type="InterPro" id="IPR047111">
    <property type="entry name" value="YbaP-like"/>
</dbReference>
<dbReference type="Pfam" id="PF01963">
    <property type="entry name" value="TraB_PrgY_gumN"/>
    <property type="match status" value="1"/>
</dbReference>